<organism evidence="2 3">
    <name type="scientific">Hyaloscypha hepaticicola</name>
    <dbReference type="NCBI Taxonomy" id="2082293"/>
    <lineage>
        <taxon>Eukaryota</taxon>
        <taxon>Fungi</taxon>
        <taxon>Dikarya</taxon>
        <taxon>Ascomycota</taxon>
        <taxon>Pezizomycotina</taxon>
        <taxon>Leotiomycetes</taxon>
        <taxon>Helotiales</taxon>
        <taxon>Hyaloscyphaceae</taxon>
        <taxon>Hyaloscypha</taxon>
    </lineage>
</organism>
<evidence type="ECO:0000256" key="1">
    <source>
        <dbReference type="SAM" id="MobiDB-lite"/>
    </source>
</evidence>
<dbReference type="AlphaFoldDB" id="A0A2J6PUK1"/>
<dbReference type="EMBL" id="KZ613498">
    <property type="protein sequence ID" value="PMD17708.1"/>
    <property type="molecule type" value="Genomic_DNA"/>
</dbReference>
<proteinExistence type="predicted"/>
<sequence length="159" mass="17338">MGKAGALSSGLVSYFFYALSSGCSNTSSTSFSILGFLLLMVLMYQNVWDIELFSLLRFKTPSSLRGVFIKHGEVFTLTESEKLHDAPKMIARFCPPALGMCIVAYVADILPFDNLLSVAGGREYHGPASLPFSGLSPPVGYPTTDKPGSQRTRKRSWVT</sequence>
<reference evidence="2 3" key="1">
    <citation type="submission" date="2016-05" db="EMBL/GenBank/DDBJ databases">
        <title>A degradative enzymes factory behind the ericoid mycorrhizal symbiosis.</title>
        <authorList>
            <consortium name="DOE Joint Genome Institute"/>
            <person name="Martino E."/>
            <person name="Morin E."/>
            <person name="Grelet G."/>
            <person name="Kuo A."/>
            <person name="Kohler A."/>
            <person name="Daghino S."/>
            <person name="Barry K."/>
            <person name="Choi C."/>
            <person name="Cichocki N."/>
            <person name="Clum A."/>
            <person name="Copeland A."/>
            <person name="Hainaut M."/>
            <person name="Haridas S."/>
            <person name="Labutti K."/>
            <person name="Lindquist E."/>
            <person name="Lipzen A."/>
            <person name="Khouja H.-R."/>
            <person name="Murat C."/>
            <person name="Ohm R."/>
            <person name="Olson A."/>
            <person name="Spatafora J."/>
            <person name="Veneault-Fourrey C."/>
            <person name="Henrissat B."/>
            <person name="Grigoriev I."/>
            <person name="Martin F."/>
            <person name="Perotto S."/>
        </authorList>
    </citation>
    <scope>NUCLEOTIDE SEQUENCE [LARGE SCALE GENOMIC DNA]</scope>
    <source>
        <strain evidence="2 3">UAMH 7357</strain>
    </source>
</reference>
<dbReference type="Proteomes" id="UP000235672">
    <property type="component" value="Unassembled WGS sequence"/>
</dbReference>
<gene>
    <name evidence="2" type="ORF">NA56DRAFT_264748</name>
</gene>
<evidence type="ECO:0000313" key="3">
    <source>
        <dbReference type="Proteomes" id="UP000235672"/>
    </source>
</evidence>
<protein>
    <submittedName>
        <fullName evidence="2">Uncharacterized protein</fullName>
    </submittedName>
</protein>
<feature type="region of interest" description="Disordered" evidence="1">
    <location>
        <begin position="135"/>
        <end position="159"/>
    </location>
</feature>
<accession>A0A2J6PUK1</accession>
<keyword evidence="3" id="KW-1185">Reference proteome</keyword>
<name>A0A2J6PUK1_9HELO</name>
<evidence type="ECO:0000313" key="2">
    <source>
        <dbReference type="EMBL" id="PMD17708.1"/>
    </source>
</evidence>
<dbReference type="PROSITE" id="PS51257">
    <property type="entry name" value="PROKAR_LIPOPROTEIN"/>
    <property type="match status" value="1"/>
</dbReference>